<dbReference type="AlphaFoldDB" id="A0A0G4LI35"/>
<feature type="region of interest" description="Disordered" evidence="2">
    <location>
        <begin position="423"/>
        <end position="444"/>
    </location>
</feature>
<dbReference type="Proteomes" id="UP000045706">
    <property type="component" value="Unassembled WGS sequence"/>
</dbReference>
<name>A0A0G4LI35_VERLO</name>
<feature type="domain" description="Zn(2)-C6 fungal-type" evidence="3">
    <location>
        <begin position="179"/>
        <end position="221"/>
    </location>
</feature>
<accession>A0A0G4LI35</accession>
<evidence type="ECO:0000256" key="2">
    <source>
        <dbReference type="SAM" id="MobiDB-lite"/>
    </source>
</evidence>
<reference evidence="6 7" key="1">
    <citation type="submission" date="2015-05" db="EMBL/GenBank/DDBJ databases">
        <authorList>
            <person name="Fogelqvist Johan"/>
        </authorList>
    </citation>
    <scope>NUCLEOTIDE SEQUENCE [LARGE SCALE GENOMIC DNA]</scope>
    <source>
        <strain evidence="5">VL1</strain>
        <strain evidence="4">VL2</strain>
    </source>
</reference>
<protein>
    <recommendedName>
        <fullName evidence="3">Zn(2)-C6 fungal-type domain-containing protein</fullName>
    </recommendedName>
</protein>
<evidence type="ECO:0000313" key="7">
    <source>
        <dbReference type="Proteomes" id="UP000045706"/>
    </source>
</evidence>
<feature type="region of interest" description="Disordered" evidence="2">
    <location>
        <begin position="329"/>
        <end position="362"/>
    </location>
</feature>
<dbReference type="GO" id="GO:0008270">
    <property type="term" value="F:zinc ion binding"/>
    <property type="evidence" value="ECO:0007669"/>
    <property type="project" value="InterPro"/>
</dbReference>
<feature type="compositionally biased region" description="Polar residues" evidence="2">
    <location>
        <begin position="247"/>
        <end position="264"/>
    </location>
</feature>
<evidence type="ECO:0000313" key="4">
    <source>
        <dbReference type="EMBL" id="CRK21712.1"/>
    </source>
</evidence>
<feature type="non-terminal residue" evidence="4">
    <location>
        <position position="1"/>
    </location>
</feature>
<dbReference type="Proteomes" id="UP000044602">
    <property type="component" value="Unassembled WGS sequence"/>
</dbReference>
<keyword evidence="6" id="KW-1185">Reference proteome</keyword>
<dbReference type="GO" id="GO:0000981">
    <property type="term" value="F:DNA-binding transcription factor activity, RNA polymerase II-specific"/>
    <property type="evidence" value="ECO:0007669"/>
    <property type="project" value="InterPro"/>
</dbReference>
<evidence type="ECO:0000313" key="6">
    <source>
        <dbReference type="Proteomes" id="UP000044602"/>
    </source>
</evidence>
<dbReference type="EMBL" id="CVQH01021306">
    <property type="protein sequence ID" value="CRK29930.1"/>
    <property type="molecule type" value="Genomic_DNA"/>
</dbReference>
<evidence type="ECO:0000313" key="5">
    <source>
        <dbReference type="EMBL" id="CRK29930.1"/>
    </source>
</evidence>
<proteinExistence type="predicted"/>
<feature type="region of interest" description="Disordered" evidence="2">
    <location>
        <begin position="245"/>
        <end position="267"/>
    </location>
</feature>
<dbReference type="InterPro" id="IPR001138">
    <property type="entry name" value="Zn2Cys6_DnaBD"/>
</dbReference>
<dbReference type="EMBL" id="CVQI01012224">
    <property type="protein sequence ID" value="CRK21712.1"/>
    <property type="molecule type" value="Genomic_DNA"/>
</dbReference>
<keyword evidence="1" id="KW-0539">Nucleus</keyword>
<dbReference type="InterPro" id="IPR036864">
    <property type="entry name" value="Zn2-C6_fun-type_DNA-bd_sf"/>
</dbReference>
<sequence>SGCWFKPCIPALSHEQPPGLPRQTYDPWFSCNSPTSLLGPPNRFIILSSACPVCKTYRILGGSLGSWGAGTIRKSTSSLTMRRFRFRLNPFMADRAPRGHHWAAPRQSLDSAQILSSTFSQEQTKITHMSADRSLASERPGREALAVGAGTSSTCVSERSVLFEKSGVFIRSAMSHRHSCERCRQQKVRCLRDSQIVQKPSPGQSIPKCSRCAKAGTACHLNYLPDLPCPAVTHKANMFTVRLSTRRPGSSTGGNISAVSQSMPSGVEKYPTPFDSVEEDDSSFQLDFDGFSWCQLNTAPTAQLDMGRQPRSAMNHVGLDLDMNHGTVAERTGAPGDGQWYGGAPSPPSLSPKPEAGDEDMPAADSWQALTSQVTAVSAQAASATRLLLRPGSAPPTVSSAHVNEAFEGTKTLVRIMNSIAAMASPDDSGDDEPSAARGDSGSRAADTGGLVLTTLACHQHLLAFFRAICDSIKWCVESVADEKRPPGGGSSLHSDGAPSTAQFTMVLQLLMHLINRLDRCLFPGRPPSPVSSASTSAYGGAGGDGGIDLVLTGQEAEDVTPDTTGIPGLAHALVRAIPDDHLRLRRTILQLQARMERLEAF</sequence>
<feature type="non-terminal residue" evidence="4">
    <location>
        <position position="602"/>
    </location>
</feature>
<dbReference type="PROSITE" id="PS50048">
    <property type="entry name" value="ZN2_CY6_FUNGAL_2"/>
    <property type="match status" value="1"/>
</dbReference>
<organism evidence="4 7">
    <name type="scientific">Verticillium longisporum</name>
    <name type="common">Verticillium dahliae var. longisporum</name>
    <dbReference type="NCBI Taxonomy" id="100787"/>
    <lineage>
        <taxon>Eukaryota</taxon>
        <taxon>Fungi</taxon>
        <taxon>Dikarya</taxon>
        <taxon>Ascomycota</taxon>
        <taxon>Pezizomycotina</taxon>
        <taxon>Sordariomycetes</taxon>
        <taxon>Hypocreomycetidae</taxon>
        <taxon>Glomerellales</taxon>
        <taxon>Plectosphaerellaceae</taxon>
        <taxon>Verticillium</taxon>
    </lineage>
</organism>
<dbReference type="SUPFAM" id="SSF57701">
    <property type="entry name" value="Zn2/Cys6 DNA-binding domain"/>
    <property type="match status" value="1"/>
</dbReference>
<evidence type="ECO:0000259" key="3">
    <source>
        <dbReference type="PROSITE" id="PS50048"/>
    </source>
</evidence>
<dbReference type="CDD" id="cd00067">
    <property type="entry name" value="GAL4"/>
    <property type="match status" value="1"/>
</dbReference>
<dbReference type="Gene3D" id="4.10.240.10">
    <property type="entry name" value="Zn(2)-C6 fungal-type DNA-binding domain"/>
    <property type="match status" value="1"/>
</dbReference>
<evidence type="ECO:0000256" key="1">
    <source>
        <dbReference type="ARBA" id="ARBA00023242"/>
    </source>
</evidence>
<gene>
    <name evidence="5" type="ORF">BN1708_005069</name>
    <name evidence="4" type="ORF">BN1723_002827</name>
</gene>